<comment type="caution">
    <text evidence="1">The sequence shown here is derived from an EMBL/GenBank/DDBJ whole genome shotgun (WGS) entry which is preliminary data.</text>
</comment>
<proteinExistence type="predicted"/>
<name>A0A268NU53_SHOCL</name>
<dbReference type="RefSeq" id="WP_011244961.1">
    <property type="nucleotide sequence ID" value="NZ_BOQQ01000013.1"/>
</dbReference>
<reference evidence="1 2" key="1">
    <citation type="submission" date="2017-07" db="EMBL/GenBank/DDBJ databases">
        <title>Isolation and whole genome analysis of endospore-forming bacteria from heroin.</title>
        <authorList>
            <person name="Kalinowski J."/>
            <person name="Ahrens B."/>
            <person name="Al-Dilaimi A."/>
            <person name="Winkler A."/>
            <person name="Wibberg D."/>
            <person name="Schleenbecker U."/>
            <person name="Ruckert C."/>
            <person name="Wolfel R."/>
            <person name="Grass G."/>
        </authorList>
    </citation>
    <scope>NUCLEOTIDE SEQUENCE [LARGE SCALE GENOMIC DNA]</scope>
    <source>
        <strain evidence="1 2">7539</strain>
    </source>
</reference>
<dbReference type="EMBL" id="NPCC01000044">
    <property type="protein sequence ID" value="PAE86931.1"/>
    <property type="molecule type" value="Genomic_DNA"/>
</dbReference>
<dbReference type="OMA" id="ENAACRI"/>
<dbReference type="NCBIfam" id="TIGR02893">
    <property type="entry name" value="spore_yabQ"/>
    <property type="match status" value="1"/>
</dbReference>
<dbReference type="Proteomes" id="UP000216207">
    <property type="component" value="Unassembled WGS sequence"/>
</dbReference>
<sequence>MALTVQFYTMVAMAAMGICLGAAVDTYGRFLPRQRTFRIHIALLDIAFWIVQALLVFYILFKTNQGDIRIYVFLALLCGYAAYQALFKGVYNWFVNLVITIVQAVLRFVWGLLKALIVMPIKWLLMSVRRLVMIIVISVWSIILYVLLKPLYWLMKKLGVVGLLKKGQPILRKWQERLERFRKKDER</sequence>
<evidence type="ECO:0000313" key="1">
    <source>
        <dbReference type="EMBL" id="PAE86931.1"/>
    </source>
</evidence>
<gene>
    <name evidence="1" type="primary">yabQ</name>
    <name evidence="1" type="ORF">CHH72_20785</name>
</gene>
<accession>A0A268NU53</accession>
<dbReference type="InterPro" id="IPR019074">
    <property type="entry name" value="YabQ"/>
</dbReference>
<dbReference type="AlphaFoldDB" id="A0A268NU53"/>
<dbReference type="Pfam" id="PF09578">
    <property type="entry name" value="Spore_YabQ"/>
    <property type="match status" value="1"/>
</dbReference>
<protein>
    <submittedName>
        <fullName evidence="1">Spore cortex biosynthesis protein YabQ</fullName>
    </submittedName>
</protein>
<evidence type="ECO:0000313" key="2">
    <source>
        <dbReference type="Proteomes" id="UP000216207"/>
    </source>
</evidence>
<organism evidence="1 2">
    <name type="scientific">Shouchella clausii</name>
    <name type="common">Alkalihalobacillus clausii</name>
    <dbReference type="NCBI Taxonomy" id="79880"/>
    <lineage>
        <taxon>Bacteria</taxon>
        <taxon>Bacillati</taxon>
        <taxon>Bacillota</taxon>
        <taxon>Bacilli</taxon>
        <taxon>Bacillales</taxon>
        <taxon>Bacillaceae</taxon>
        <taxon>Shouchella</taxon>
    </lineage>
</organism>